<dbReference type="PROSITE" id="PS51257">
    <property type="entry name" value="PROKAR_LIPOPROTEIN"/>
    <property type="match status" value="1"/>
</dbReference>
<feature type="signal peptide" evidence="9">
    <location>
        <begin position="1"/>
        <end position="25"/>
    </location>
</feature>
<evidence type="ECO:0000256" key="9">
    <source>
        <dbReference type="SAM" id="SignalP"/>
    </source>
</evidence>
<dbReference type="Gene3D" id="2.40.440.10">
    <property type="entry name" value="L,D-transpeptidase catalytic domain-like"/>
    <property type="match status" value="1"/>
</dbReference>
<accession>A0ABT1PV91</accession>
<comment type="caution">
    <text evidence="11">The sequence shown here is derived from an EMBL/GenBank/DDBJ whole genome shotgun (WGS) entry which is preliminary data.</text>
</comment>
<dbReference type="InterPro" id="IPR050979">
    <property type="entry name" value="LD-transpeptidase"/>
</dbReference>
<evidence type="ECO:0000256" key="5">
    <source>
        <dbReference type="ARBA" id="ARBA00023315"/>
    </source>
</evidence>
<feature type="chain" id="PRO_5046310334" evidence="9">
    <location>
        <begin position="26"/>
        <end position="439"/>
    </location>
</feature>
<keyword evidence="12" id="KW-1185">Reference proteome</keyword>
<evidence type="ECO:0000313" key="11">
    <source>
        <dbReference type="EMBL" id="MCQ4081591.1"/>
    </source>
</evidence>
<dbReference type="InterPro" id="IPR041280">
    <property type="entry name" value="Big_10"/>
</dbReference>
<name>A0ABT1PV91_9ACTN</name>
<reference evidence="11" key="1">
    <citation type="submission" date="2022-06" db="EMBL/GenBank/DDBJ databases">
        <title>Draft genome sequence of Streptomyces sp. RB6PN25 isolated from peat swamp forest in Thailand.</title>
        <authorList>
            <person name="Duangmal K."/>
            <person name="Klaysubun C."/>
        </authorList>
    </citation>
    <scope>NUCLEOTIDE SEQUENCE</scope>
    <source>
        <strain evidence="11">RB6PN25</strain>
    </source>
</reference>
<dbReference type="Proteomes" id="UP001057702">
    <property type="component" value="Unassembled WGS sequence"/>
</dbReference>
<evidence type="ECO:0000256" key="2">
    <source>
        <dbReference type="ARBA" id="ARBA00022679"/>
    </source>
</evidence>
<sequence length="439" mass="46630">MSHTPRCRSALCRASYLALLAPLTAGLTTSCSSSGGNPQAGKPYDATGQVTYSDPDGAKQADPTKPLQIAIKGGNRITDVTATDGTGRYVRGELGADDKSWHSTSQLVPGVHYTVRVSTENSDHRPGLQTIGFDTKAADNTIRVTFGPDAGTYGVGQPITAALSSPVKGAAARAVVERSLHVTSSPAVVGSWYWVDDRTLHFRPRDYWPANTDIYVSSSLEGQRIWGKVYGGPSAPLSMHTGDKVIAVTDAGAHELTISRNGQTERTIPITTGKPGFETRNGIKVVIDREAFVRMKSSTIGIPDGSSNSYDLPVYWAVRLTWSGEFVHAAPWSVGSQGSANVSHGCTGMSTDNAHWFFNEVRPGDIVQVVNSNGAKMEPFGNGFGDWNLSWDQWKKGSAIQGQSGESTRGTPAEQAALSAHSNAVGGRGGTPARLTPQR</sequence>
<evidence type="ECO:0000256" key="3">
    <source>
        <dbReference type="ARBA" id="ARBA00022960"/>
    </source>
</evidence>
<keyword evidence="2" id="KW-0808">Transferase</keyword>
<dbReference type="Pfam" id="PF03734">
    <property type="entry name" value="YkuD"/>
    <property type="match status" value="1"/>
</dbReference>
<dbReference type="Gene3D" id="2.60.40.3710">
    <property type="match status" value="1"/>
</dbReference>
<evidence type="ECO:0000313" key="12">
    <source>
        <dbReference type="Proteomes" id="UP001057702"/>
    </source>
</evidence>
<keyword evidence="6 7" id="KW-0961">Cell wall biogenesis/degradation</keyword>
<dbReference type="Pfam" id="PF17964">
    <property type="entry name" value="Big_10"/>
    <property type="match status" value="1"/>
</dbReference>
<evidence type="ECO:0000256" key="4">
    <source>
        <dbReference type="ARBA" id="ARBA00022984"/>
    </source>
</evidence>
<evidence type="ECO:0000256" key="8">
    <source>
        <dbReference type="SAM" id="MobiDB-lite"/>
    </source>
</evidence>
<feature type="active site" description="Proton donor/acceptor" evidence="7">
    <location>
        <position position="328"/>
    </location>
</feature>
<organism evidence="11 12">
    <name type="scientific">Streptomyces humicola</name>
    <dbReference type="NCBI Taxonomy" id="2953240"/>
    <lineage>
        <taxon>Bacteria</taxon>
        <taxon>Bacillati</taxon>
        <taxon>Actinomycetota</taxon>
        <taxon>Actinomycetes</taxon>
        <taxon>Kitasatosporales</taxon>
        <taxon>Streptomycetaceae</taxon>
        <taxon>Streptomyces</taxon>
    </lineage>
</organism>
<proteinExistence type="predicted"/>
<evidence type="ECO:0000259" key="10">
    <source>
        <dbReference type="PROSITE" id="PS52029"/>
    </source>
</evidence>
<feature type="active site" description="Nucleophile" evidence="7">
    <location>
        <position position="346"/>
    </location>
</feature>
<keyword evidence="3 7" id="KW-0133">Cell shape</keyword>
<feature type="region of interest" description="Disordered" evidence="8">
    <location>
        <begin position="30"/>
        <end position="63"/>
    </location>
</feature>
<protein>
    <submittedName>
        <fullName evidence="11">Ig-like domain-containing protein</fullName>
    </submittedName>
</protein>
<dbReference type="CDD" id="cd16913">
    <property type="entry name" value="YkuD_like"/>
    <property type="match status" value="1"/>
</dbReference>
<feature type="compositionally biased region" description="Polar residues" evidence="8">
    <location>
        <begin position="400"/>
        <end position="410"/>
    </location>
</feature>
<evidence type="ECO:0000256" key="7">
    <source>
        <dbReference type="PROSITE-ProRule" id="PRU01373"/>
    </source>
</evidence>
<dbReference type="InterPro" id="IPR038063">
    <property type="entry name" value="Transpep_catalytic_dom"/>
</dbReference>
<evidence type="ECO:0000256" key="6">
    <source>
        <dbReference type="ARBA" id="ARBA00023316"/>
    </source>
</evidence>
<keyword evidence="4 7" id="KW-0573">Peptidoglycan synthesis</keyword>
<dbReference type="PANTHER" id="PTHR30582:SF2">
    <property type="entry name" value="L,D-TRANSPEPTIDASE YCIB-RELATED"/>
    <property type="match status" value="1"/>
</dbReference>
<keyword evidence="5" id="KW-0012">Acyltransferase</keyword>
<feature type="domain" description="L,D-TPase catalytic" evidence="10">
    <location>
        <begin position="245"/>
        <end position="370"/>
    </location>
</feature>
<comment type="pathway">
    <text evidence="1 7">Cell wall biogenesis; peptidoglycan biosynthesis.</text>
</comment>
<gene>
    <name evidence="11" type="ORF">NGB36_13490</name>
</gene>
<dbReference type="PROSITE" id="PS52029">
    <property type="entry name" value="LD_TPASE"/>
    <property type="match status" value="1"/>
</dbReference>
<dbReference type="InterPro" id="IPR005490">
    <property type="entry name" value="LD_TPept_cat_dom"/>
</dbReference>
<dbReference type="EMBL" id="JANFNG010000008">
    <property type="protein sequence ID" value="MCQ4081591.1"/>
    <property type="molecule type" value="Genomic_DNA"/>
</dbReference>
<feature type="region of interest" description="Disordered" evidence="8">
    <location>
        <begin position="398"/>
        <end position="439"/>
    </location>
</feature>
<dbReference type="Gene3D" id="2.60.40.3780">
    <property type="match status" value="1"/>
</dbReference>
<dbReference type="RefSeq" id="WP_255920490.1">
    <property type="nucleotide sequence ID" value="NZ_JANFNG010000008.1"/>
</dbReference>
<dbReference type="SUPFAM" id="SSF141523">
    <property type="entry name" value="L,D-transpeptidase catalytic domain-like"/>
    <property type="match status" value="1"/>
</dbReference>
<dbReference type="PANTHER" id="PTHR30582">
    <property type="entry name" value="L,D-TRANSPEPTIDASE"/>
    <property type="match status" value="1"/>
</dbReference>
<evidence type="ECO:0000256" key="1">
    <source>
        <dbReference type="ARBA" id="ARBA00004752"/>
    </source>
</evidence>
<keyword evidence="9" id="KW-0732">Signal</keyword>